<dbReference type="PANTHER" id="PTHR10672:SF40">
    <property type="entry name" value="CLASS II ALDOLASE_ADDUCIN DOMAIN PROTEIN (AFU_ORTHOLOGUE AFUA_3G09800)"/>
    <property type="match status" value="1"/>
</dbReference>
<dbReference type="Proteomes" id="UP000249363">
    <property type="component" value="Unassembled WGS sequence"/>
</dbReference>
<dbReference type="InterPro" id="IPR001303">
    <property type="entry name" value="Aldolase_II/adducin_N"/>
</dbReference>
<comment type="caution">
    <text evidence="2">The sequence shown here is derived from an EMBL/GenBank/DDBJ whole genome shotgun (WGS) entry which is preliminary data.</text>
</comment>
<dbReference type="NCBIfam" id="NF004855">
    <property type="entry name" value="PRK06208.1"/>
    <property type="match status" value="1"/>
</dbReference>
<dbReference type="GO" id="GO:0051015">
    <property type="term" value="F:actin filament binding"/>
    <property type="evidence" value="ECO:0007669"/>
    <property type="project" value="TreeGrafter"/>
</dbReference>
<accession>A0A364KL29</accession>
<sequence>MSSTVTETQTLPTRVVGVSDAPAQHSFPSIVPAEKDEKFQSLVRGNRAGTLKLRGIPIHNDPYAKRKWMKEHMAAAFRFFGKQGYGEGISGHISIRDPVLNDHFWINPFGKHFSMMKASDLVLVDSEGYVCEGGNQEVINEAGFMIHSEIHKARPDVIAAAHTHGIYGKTWSAFGKNIEMISQDACNFYGKCSVYNDHGGIALAQDEGRQIAEALGDNMACILQNHGLLTVGTTVDEAAFLFYSLDKACHSQLMAEAAAANGIPKIIISDEVAAYTASSVQNPHNLYTEFQPEFELIVEESNGRVLE</sequence>
<dbReference type="AlphaFoldDB" id="A0A364KL29"/>
<keyword evidence="3" id="KW-1185">Reference proteome</keyword>
<feature type="domain" description="Class II aldolase/adducin N-terminal" evidence="1">
    <location>
        <begin position="71"/>
        <end position="253"/>
    </location>
</feature>
<dbReference type="OrthoDB" id="3238794at2759"/>
<dbReference type="GO" id="GO:0005856">
    <property type="term" value="C:cytoskeleton"/>
    <property type="evidence" value="ECO:0007669"/>
    <property type="project" value="TreeGrafter"/>
</dbReference>
<dbReference type="RefSeq" id="XP_040728772.1">
    <property type="nucleotide sequence ID" value="XM_040874841.1"/>
</dbReference>
<dbReference type="InterPro" id="IPR036409">
    <property type="entry name" value="Aldolase_II/adducin_N_sf"/>
</dbReference>
<dbReference type="GeneID" id="63789484"/>
<protein>
    <recommendedName>
        <fullName evidence="1">Class II aldolase/adducin N-terminal domain-containing protein</fullName>
    </recommendedName>
</protein>
<evidence type="ECO:0000313" key="3">
    <source>
        <dbReference type="Proteomes" id="UP000249363"/>
    </source>
</evidence>
<dbReference type="Gene3D" id="3.40.225.10">
    <property type="entry name" value="Class II aldolase/adducin N-terminal domain"/>
    <property type="match status" value="1"/>
</dbReference>
<evidence type="ECO:0000313" key="2">
    <source>
        <dbReference type="EMBL" id="RAO64255.1"/>
    </source>
</evidence>
<dbReference type="PANTHER" id="PTHR10672">
    <property type="entry name" value="ADDUCIN"/>
    <property type="match status" value="1"/>
</dbReference>
<reference evidence="2 3" key="1">
    <citation type="journal article" date="2017" name="Biotechnol. Biofuels">
        <title>Differential beta-glucosidase expression as a function of carbon source availability in Talaromyces amestolkiae: a genomic and proteomic approach.</title>
        <authorList>
            <person name="de Eugenio L.I."/>
            <person name="Mendez-Liter J.A."/>
            <person name="Nieto-Dominguez M."/>
            <person name="Alonso L."/>
            <person name="Gil-Munoz J."/>
            <person name="Barriuso J."/>
            <person name="Prieto A."/>
            <person name="Martinez M.J."/>
        </authorList>
    </citation>
    <scope>NUCLEOTIDE SEQUENCE [LARGE SCALE GENOMIC DNA]</scope>
    <source>
        <strain evidence="2 3">CIB</strain>
    </source>
</reference>
<gene>
    <name evidence="2" type="ORF">BHQ10_000267</name>
</gene>
<dbReference type="SUPFAM" id="SSF53639">
    <property type="entry name" value="AraD/HMP-PK domain-like"/>
    <property type="match status" value="1"/>
</dbReference>
<evidence type="ECO:0000259" key="1">
    <source>
        <dbReference type="SMART" id="SM01007"/>
    </source>
</evidence>
<dbReference type="EMBL" id="MIKG01000001">
    <property type="protein sequence ID" value="RAO64255.1"/>
    <property type="molecule type" value="Genomic_DNA"/>
</dbReference>
<dbReference type="FunFam" id="3.40.225.10:FF:000009">
    <property type="entry name" value="Class II aldolase/adducin N-terminal"/>
    <property type="match status" value="1"/>
</dbReference>
<dbReference type="Pfam" id="PF00596">
    <property type="entry name" value="Aldolase_II"/>
    <property type="match status" value="1"/>
</dbReference>
<dbReference type="STRING" id="1196081.A0A364KL29"/>
<organism evidence="2 3">
    <name type="scientific">Talaromyces amestolkiae</name>
    <dbReference type="NCBI Taxonomy" id="1196081"/>
    <lineage>
        <taxon>Eukaryota</taxon>
        <taxon>Fungi</taxon>
        <taxon>Dikarya</taxon>
        <taxon>Ascomycota</taxon>
        <taxon>Pezizomycotina</taxon>
        <taxon>Eurotiomycetes</taxon>
        <taxon>Eurotiomycetidae</taxon>
        <taxon>Eurotiales</taxon>
        <taxon>Trichocomaceae</taxon>
        <taxon>Talaromyces</taxon>
        <taxon>Talaromyces sect. Talaromyces</taxon>
    </lineage>
</organism>
<name>A0A364KL29_TALAM</name>
<proteinExistence type="predicted"/>
<dbReference type="InterPro" id="IPR051017">
    <property type="entry name" value="Aldolase-II_Adducin_sf"/>
</dbReference>
<dbReference type="SMART" id="SM01007">
    <property type="entry name" value="Aldolase_II"/>
    <property type="match status" value="1"/>
</dbReference>